<feature type="region of interest" description="Disordered" evidence="1">
    <location>
        <begin position="19"/>
        <end position="51"/>
    </location>
</feature>
<feature type="compositionally biased region" description="Basic residues" evidence="1">
    <location>
        <begin position="373"/>
        <end position="385"/>
    </location>
</feature>
<feature type="region of interest" description="Disordered" evidence="1">
    <location>
        <begin position="66"/>
        <end position="110"/>
    </location>
</feature>
<keyword evidence="3" id="KW-1185">Reference proteome</keyword>
<dbReference type="Proteomes" id="UP001212841">
    <property type="component" value="Unassembled WGS sequence"/>
</dbReference>
<sequence>MSTQKTTTRTLASGIKVVTTTQSTPAATPNVPGKSVPKLKHSASSPALPQLTVDTTSATKIILPSTVLPSPTDSTSTFKNSSSSPTIHQLESSSDAPPLECAESEQTNAQEFEDRSRILLTLRHWTALTVNGMEPKRYEAEKKSTGVQARQLEADWLAHCSADIPPTYDAVDFQTIPYSNTSTPATTRASLFEKQLSNDQNCPPTAYGYIVAEICGKVGHLQYKAVQLERILEFLVVRQNIKRAATDGADKQQWSTLDVIVTAGWVFRSSTSGLSIAMTAMETFIKKHATKLQNLHRPLLAGRLFLSVVPRVPTEQELQERIEKFGDRIDYLSGRTWTLEKHVVKLEKMLQAMREELEAMKKCMGGTEDGKGKKGNQGRKQRRKA</sequence>
<feature type="region of interest" description="Disordered" evidence="1">
    <location>
        <begin position="362"/>
        <end position="385"/>
    </location>
</feature>
<gene>
    <name evidence="2" type="ORF">HK097_008855</name>
</gene>
<dbReference type="EMBL" id="JADGJD010000547">
    <property type="protein sequence ID" value="KAJ3050156.1"/>
    <property type="molecule type" value="Genomic_DNA"/>
</dbReference>
<protein>
    <submittedName>
        <fullName evidence="2">Uncharacterized protein</fullName>
    </submittedName>
</protein>
<evidence type="ECO:0000256" key="1">
    <source>
        <dbReference type="SAM" id="MobiDB-lite"/>
    </source>
</evidence>
<comment type="caution">
    <text evidence="2">The sequence shown here is derived from an EMBL/GenBank/DDBJ whole genome shotgun (WGS) entry which is preliminary data.</text>
</comment>
<organism evidence="2 3">
    <name type="scientific">Rhizophlyctis rosea</name>
    <dbReference type="NCBI Taxonomy" id="64517"/>
    <lineage>
        <taxon>Eukaryota</taxon>
        <taxon>Fungi</taxon>
        <taxon>Fungi incertae sedis</taxon>
        <taxon>Chytridiomycota</taxon>
        <taxon>Chytridiomycota incertae sedis</taxon>
        <taxon>Chytridiomycetes</taxon>
        <taxon>Rhizophlyctidales</taxon>
        <taxon>Rhizophlyctidaceae</taxon>
        <taxon>Rhizophlyctis</taxon>
    </lineage>
</organism>
<evidence type="ECO:0000313" key="3">
    <source>
        <dbReference type="Proteomes" id="UP001212841"/>
    </source>
</evidence>
<feature type="compositionally biased region" description="Low complexity" evidence="1">
    <location>
        <begin position="72"/>
        <end position="86"/>
    </location>
</feature>
<evidence type="ECO:0000313" key="2">
    <source>
        <dbReference type="EMBL" id="KAJ3050156.1"/>
    </source>
</evidence>
<reference evidence="2" key="1">
    <citation type="submission" date="2020-05" db="EMBL/GenBank/DDBJ databases">
        <title>Phylogenomic resolution of chytrid fungi.</title>
        <authorList>
            <person name="Stajich J.E."/>
            <person name="Amses K."/>
            <person name="Simmons R."/>
            <person name="Seto K."/>
            <person name="Myers J."/>
            <person name="Bonds A."/>
            <person name="Quandt C.A."/>
            <person name="Barry K."/>
            <person name="Liu P."/>
            <person name="Grigoriev I."/>
            <person name="Longcore J.E."/>
            <person name="James T.Y."/>
        </authorList>
    </citation>
    <scope>NUCLEOTIDE SEQUENCE</scope>
    <source>
        <strain evidence="2">JEL0318</strain>
    </source>
</reference>
<feature type="compositionally biased region" description="Polar residues" evidence="1">
    <location>
        <begin position="42"/>
        <end position="51"/>
    </location>
</feature>
<dbReference type="AlphaFoldDB" id="A0AAD5S9V3"/>
<proteinExistence type="predicted"/>
<accession>A0AAD5S9V3</accession>
<name>A0AAD5S9V3_9FUNG</name>